<dbReference type="AlphaFoldDB" id="A0A0P1NZ76"/>
<gene>
    <name evidence="1" type="ORF">JGI23_01848</name>
</gene>
<dbReference type="Proteomes" id="UP000199197">
    <property type="component" value="Unassembled WGS sequence"/>
</dbReference>
<evidence type="ECO:0000313" key="2">
    <source>
        <dbReference type="Proteomes" id="UP000199197"/>
    </source>
</evidence>
<organism evidence="1 2">
    <name type="scientific">Candidatus Chryseopegocella kryptomonas</name>
    <dbReference type="NCBI Taxonomy" id="1633643"/>
    <lineage>
        <taxon>Bacteria</taxon>
        <taxon>Pseudomonadati</taxon>
        <taxon>Candidatus Kryptoniota</taxon>
        <taxon>Candidatus Chryseopegocella</taxon>
    </lineage>
</organism>
<dbReference type="EMBL" id="CZVW01000030">
    <property type="protein sequence ID" value="CUT04959.1"/>
    <property type="molecule type" value="Genomic_DNA"/>
</dbReference>
<name>A0A0P1NZ76_9BACT</name>
<feature type="non-terminal residue" evidence="1">
    <location>
        <position position="1"/>
    </location>
</feature>
<reference evidence="2" key="1">
    <citation type="submission" date="2015-11" db="EMBL/GenBank/DDBJ databases">
        <authorList>
            <person name="Varghese N."/>
        </authorList>
    </citation>
    <scope>NUCLEOTIDE SEQUENCE [LARGE SCALE GENOMIC DNA]</scope>
    <source>
        <strain evidence="2">JGI-23</strain>
    </source>
</reference>
<sequence>LSELLTQVKIWLEKAENALKVNEQNFDFSNLPKIKFVDKQ</sequence>
<protein>
    <submittedName>
        <fullName evidence="1">Uncharacterized protein</fullName>
    </submittedName>
</protein>
<evidence type="ECO:0000313" key="1">
    <source>
        <dbReference type="EMBL" id="CUT04959.1"/>
    </source>
</evidence>
<keyword evidence="2" id="KW-1185">Reference proteome</keyword>
<proteinExistence type="predicted"/>
<accession>A0A0P1NZ76</accession>